<organism evidence="2 3">
    <name type="scientific">Ferrimicrobium acidiphilum DSM 19497</name>
    <dbReference type="NCBI Taxonomy" id="1121877"/>
    <lineage>
        <taxon>Bacteria</taxon>
        <taxon>Bacillati</taxon>
        <taxon>Actinomycetota</taxon>
        <taxon>Acidimicrobiia</taxon>
        <taxon>Acidimicrobiales</taxon>
        <taxon>Acidimicrobiaceae</taxon>
        <taxon>Ferrimicrobium</taxon>
    </lineage>
</organism>
<dbReference type="InterPro" id="IPR029058">
    <property type="entry name" value="AB_hydrolase_fold"/>
</dbReference>
<dbReference type="EMBL" id="JXUW01000011">
    <property type="protein sequence ID" value="KJE76800.1"/>
    <property type="molecule type" value="Genomic_DNA"/>
</dbReference>
<evidence type="ECO:0000313" key="2">
    <source>
        <dbReference type="EMBL" id="KJE76800.1"/>
    </source>
</evidence>
<keyword evidence="2" id="KW-0378">Hydrolase</keyword>
<dbReference type="RefSeq" id="WP_035389735.1">
    <property type="nucleotide sequence ID" value="NZ_JQKF01000015.1"/>
</dbReference>
<dbReference type="Pfam" id="PF00561">
    <property type="entry name" value="Abhydrolase_1"/>
    <property type="match status" value="1"/>
</dbReference>
<dbReference type="Gene3D" id="3.40.50.1820">
    <property type="entry name" value="alpha/beta hydrolase"/>
    <property type="match status" value="1"/>
</dbReference>
<dbReference type="PANTHER" id="PTHR45763:SF46">
    <property type="entry name" value="AB HYDROLASE-1 DOMAIN-CONTAINING PROTEIN"/>
    <property type="match status" value="1"/>
</dbReference>
<dbReference type="AlphaFoldDB" id="A0A0D8FU53"/>
<evidence type="ECO:0000259" key="1">
    <source>
        <dbReference type="Pfam" id="PF00561"/>
    </source>
</evidence>
<dbReference type="SUPFAM" id="SSF53474">
    <property type="entry name" value="alpha/beta-Hydrolases"/>
    <property type="match status" value="1"/>
</dbReference>
<gene>
    <name evidence="2" type="primary">rutD2</name>
    <name evidence="2" type="ORF">FEAC_14470</name>
</gene>
<dbReference type="GO" id="GO:0016787">
    <property type="term" value="F:hydrolase activity"/>
    <property type="evidence" value="ECO:0007669"/>
    <property type="project" value="UniProtKB-KW"/>
</dbReference>
<dbReference type="InterPro" id="IPR000073">
    <property type="entry name" value="AB_hydrolase_1"/>
</dbReference>
<dbReference type="Proteomes" id="UP000032336">
    <property type="component" value="Unassembled WGS sequence"/>
</dbReference>
<dbReference type="GeneID" id="78372640"/>
<dbReference type="eggNOG" id="COG0596">
    <property type="taxonomic scope" value="Bacteria"/>
</dbReference>
<name>A0A0D8FU53_9ACTN</name>
<comment type="caution">
    <text evidence="2">The sequence shown here is derived from an EMBL/GenBank/DDBJ whole genome shotgun (WGS) entry which is preliminary data.</text>
</comment>
<feature type="domain" description="AB hydrolase-1" evidence="1">
    <location>
        <begin position="26"/>
        <end position="273"/>
    </location>
</feature>
<proteinExistence type="predicted"/>
<evidence type="ECO:0000313" key="3">
    <source>
        <dbReference type="Proteomes" id="UP000032336"/>
    </source>
</evidence>
<dbReference type="OrthoDB" id="9800988at2"/>
<accession>A0A0D8FU53</accession>
<dbReference type="PANTHER" id="PTHR45763">
    <property type="entry name" value="HYDROLASE, ALPHA/BETA FOLD FAMILY PROTEIN, EXPRESSED-RELATED"/>
    <property type="match status" value="1"/>
</dbReference>
<protein>
    <submittedName>
        <fullName evidence="2">Putative aminoacrylate hydrolase RutD</fullName>
    </submittedName>
</protein>
<dbReference type="STRING" id="1121877.FEAC_14470"/>
<keyword evidence="3" id="KW-1185">Reference proteome</keyword>
<dbReference type="PATRIC" id="fig|1121877.4.peg.1592"/>
<reference evidence="2 3" key="1">
    <citation type="submission" date="2015-01" db="EMBL/GenBank/DDBJ databases">
        <title>Draft genome of the acidophilic iron oxidizer Ferrimicrobium acidiphilum strain T23.</title>
        <authorList>
            <person name="Poehlein A."/>
            <person name="Eisen S."/>
            <person name="Schloemann M."/>
            <person name="Johnson B.D."/>
            <person name="Daniel R."/>
            <person name="Muehling M."/>
        </authorList>
    </citation>
    <scope>NUCLEOTIDE SEQUENCE [LARGE SCALE GENOMIC DNA]</scope>
    <source>
        <strain evidence="2 3">T23</strain>
    </source>
</reference>
<sequence>MALNQLKLSDGRRFEYFDSGPDRRYTVIAHHGTPGAGVPMNYELANAAELGVRLIFPTRPGYASSSRDPGRSVASVASDIKELLDYLEIATCACYGTSGGGPHALACGALLPDRVVAVASISGVGAYGQDDLDFLEGMGEDNLDEFGLALQGADNLSQYLNQAREAMVAADVDSIVATMATLLTPVDVAAIRHLGKEIVDDFDHALSNGIDGWLDDDLAFVKPWGFELDAMTTPVQIWQGDQDLMVPVQHSSWLANHIHSSELLRLPDEGHLSTPLHNSTKILSWLKGHLRDNL</sequence>